<accession>A0A4U2YIU2</accession>
<comment type="caution">
    <text evidence="4">The sequence shown here is derived from an EMBL/GenBank/DDBJ whole genome shotgun (WGS) entry which is preliminary data.</text>
</comment>
<keyword evidence="2" id="KW-1133">Transmembrane helix</keyword>
<sequence>MALVALLVSASADVVLGVIACSLVVRFWSGPTDLVRPGLPRLSRVLHDAGAPFFLAAAMVTVGLWGRPELVASAWIALAGMGVTALAVLARHLVPTPQRVVVVGSAVDVAEAATRWAGSREVTVVGGLVIDAAELGVARPSTSLVKGFLDLSKEIDADELIGTDPDMVLVVPGPGIDPECLRRIGWALEGTRTALAVQSQLDGIAPHRVEHTSYAGATIMRISSSRPAALPLALKGALDRLVGAVLLLLAGPLLGVLVMAIRITSDGPGIFRQVRVGKDGSLFVMYKLRTMATTAEADKAALMAANEGSGVLFKMSDDPRVTPLGRVLRRFSVDELPQLVNVIKGEMSLVGPRPALPEEVAQYSSLERRRLASKPGLTGLWQVSGRSDLTWEESVRLDNHYTENWRLTDDVTILARTVNAVLGSRGAY</sequence>
<keyword evidence="5" id="KW-1185">Reference proteome</keyword>
<keyword evidence="2" id="KW-0472">Membrane</keyword>
<evidence type="ECO:0000313" key="5">
    <source>
        <dbReference type="Proteomes" id="UP000307808"/>
    </source>
</evidence>
<reference evidence="4 5" key="1">
    <citation type="submission" date="2019-04" db="EMBL/GenBank/DDBJ databases">
        <authorList>
            <person name="Dong K."/>
        </authorList>
    </citation>
    <scope>NUCLEOTIDE SEQUENCE [LARGE SCALE GENOMIC DNA]</scope>
    <source>
        <strain evidence="5">dk3543</strain>
    </source>
</reference>
<evidence type="ECO:0000256" key="1">
    <source>
        <dbReference type="ARBA" id="ARBA00006464"/>
    </source>
</evidence>
<dbReference type="GO" id="GO:0016780">
    <property type="term" value="F:phosphotransferase activity, for other substituted phosphate groups"/>
    <property type="evidence" value="ECO:0007669"/>
    <property type="project" value="TreeGrafter"/>
</dbReference>
<feature type="domain" description="Bacterial sugar transferase" evidence="3">
    <location>
        <begin position="235"/>
        <end position="422"/>
    </location>
</feature>
<evidence type="ECO:0000313" key="4">
    <source>
        <dbReference type="EMBL" id="TKI60385.1"/>
    </source>
</evidence>
<feature type="transmembrane region" description="Helical" evidence="2">
    <location>
        <begin position="241"/>
        <end position="263"/>
    </location>
</feature>
<gene>
    <name evidence="4" type="ORF">FC770_16440</name>
</gene>
<dbReference type="Proteomes" id="UP000307808">
    <property type="component" value="Unassembled WGS sequence"/>
</dbReference>
<dbReference type="RefSeq" id="WP_137067418.1">
    <property type="nucleotide sequence ID" value="NZ_CP040748.1"/>
</dbReference>
<feature type="transmembrane region" description="Helical" evidence="2">
    <location>
        <begin position="6"/>
        <end position="28"/>
    </location>
</feature>
<evidence type="ECO:0000256" key="2">
    <source>
        <dbReference type="SAM" id="Phobius"/>
    </source>
</evidence>
<comment type="similarity">
    <text evidence="1">Belongs to the bacterial sugar transferase family.</text>
</comment>
<dbReference type="PANTHER" id="PTHR30576">
    <property type="entry name" value="COLANIC BIOSYNTHESIS UDP-GLUCOSE LIPID CARRIER TRANSFERASE"/>
    <property type="match status" value="1"/>
</dbReference>
<dbReference type="InterPro" id="IPR003362">
    <property type="entry name" value="Bact_transf"/>
</dbReference>
<dbReference type="OrthoDB" id="9808602at2"/>
<keyword evidence="4" id="KW-0808">Transferase</keyword>
<keyword evidence="2" id="KW-0812">Transmembrane</keyword>
<proteinExistence type="inferred from homology"/>
<organism evidence="4 5">
    <name type="scientific">Nocardioides jishulii</name>
    <dbReference type="NCBI Taxonomy" id="2575440"/>
    <lineage>
        <taxon>Bacteria</taxon>
        <taxon>Bacillati</taxon>
        <taxon>Actinomycetota</taxon>
        <taxon>Actinomycetes</taxon>
        <taxon>Propionibacteriales</taxon>
        <taxon>Nocardioidaceae</taxon>
        <taxon>Nocardioides</taxon>
    </lineage>
</organism>
<dbReference type="PANTHER" id="PTHR30576:SF10">
    <property type="entry name" value="SLL5057 PROTEIN"/>
    <property type="match status" value="1"/>
</dbReference>
<dbReference type="AlphaFoldDB" id="A0A4U2YIU2"/>
<dbReference type="EMBL" id="SZPY01000005">
    <property type="protein sequence ID" value="TKI60385.1"/>
    <property type="molecule type" value="Genomic_DNA"/>
</dbReference>
<protein>
    <submittedName>
        <fullName evidence="4">Sugar transferase</fullName>
    </submittedName>
</protein>
<dbReference type="Pfam" id="PF02397">
    <property type="entry name" value="Bac_transf"/>
    <property type="match status" value="1"/>
</dbReference>
<name>A0A4U2YIU2_9ACTN</name>
<feature type="transmembrane region" description="Helical" evidence="2">
    <location>
        <begin position="72"/>
        <end position="90"/>
    </location>
</feature>
<feature type="transmembrane region" description="Helical" evidence="2">
    <location>
        <begin position="49"/>
        <end position="66"/>
    </location>
</feature>
<evidence type="ECO:0000259" key="3">
    <source>
        <dbReference type="Pfam" id="PF02397"/>
    </source>
</evidence>